<evidence type="ECO:0000256" key="3">
    <source>
        <dbReference type="ARBA" id="ARBA00006380"/>
    </source>
</evidence>
<dbReference type="InterPro" id="IPR039901">
    <property type="entry name" value="Kdotransferase"/>
</dbReference>
<feature type="site" description="Transition state stabilizer" evidence="11">
    <location>
        <position position="134"/>
    </location>
</feature>
<keyword evidence="12" id="KW-1003">Cell membrane</keyword>
<keyword evidence="12" id="KW-1133">Transmembrane helix</keyword>
<dbReference type="GO" id="GO:0043842">
    <property type="term" value="F:Kdo transferase activity"/>
    <property type="evidence" value="ECO:0007669"/>
    <property type="project" value="UniProtKB-EC"/>
</dbReference>
<evidence type="ECO:0000256" key="4">
    <source>
        <dbReference type="ARBA" id="ARBA00012621"/>
    </source>
</evidence>
<evidence type="ECO:0000256" key="2">
    <source>
        <dbReference type="ARBA" id="ARBA00004713"/>
    </source>
</evidence>
<dbReference type="PANTHER" id="PTHR42755">
    <property type="entry name" value="3-DEOXY-MANNO-OCTULOSONATE CYTIDYLYLTRANSFERASE"/>
    <property type="match status" value="1"/>
</dbReference>
<dbReference type="FunFam" id="3.40.50.2000:FF:000032">
    <property type="entry name" value="3-deoxy-D-manno-octulosonic acid transferase"/>
    <property type="match status" value="1"/>
</dbReference>
<keyword evidence="6 12" id="KW-0808">Transferase</keyword>
<dbReference type="InterPro" id="IPR007507">
    <property type="entry name" value="Glycos_transf_N"/>
</dbReference>
<evidence type="ECO:0000256" key="10">
    <source>
        <dbReference type="PIRSR" id="PIRSR639901-1"/>
    </source>
</evidence>
<feature type="site" description="Transition state stabilizer" evidence="11">
    <location>
        <position position="212"/>
    </location>
</feature>
<dbReference type="KEGG" id="part:PARC_a3124"/>
<accession>A0A290S657</accession>
<evidence type="ECO:0000256" key="6">
    <source>
        <dbReference type="ARBA" id="ARBA00022679"/>
    </source>
</evidence>
<dbReference type="RefSeq" id="WP_010554389.1">
    <property type="nucleotide sequence ID" value="NZ_CP011025.1"/>
</dbReference>
<dbReference type="SUPFAM" id="SSF53756">
    <property type="entry name" value="UDP-Glycosyltransferase/glycogen phosphorylase"/>
    <property type="match status" value="1"/>
</dbReference>
<gene>
    <name evidence="14" type="primary">kdtA</name>
    <name evidence="14" type="ORF">PARC_a3124</name>
</gene>
<protein>
    <recommendedName>
        <fullName evidence="5 12">3-deoxy-D-manno-octulosonic acid transferase</fullName>
        <shortName evidence="12">Kdo transferase</shortName>
        <ecNumber evidence="4 12">2.4.99.12</ecNumber>
    </recommendedName>
    <alternativeName>
        <fullName evidence="8 12">Lipid IV(A) 3-deoxy-D-manno-octulosonic acid transferase</fullName>
    </alternativeName>
</protein>
<reference evidence="14 15" key="1">
    <citation type="journal article" date="2012" name="J. Bacteriol.">
        <title>Genome sequences of type strains of seven species of the marine bacterium Pseudoalteromonas.</title>
        <authorList>
            <person name="Xie B.B."/>
            <person name="Shu Y.L."/>
            <person name="Qin Q.L."/>
            <person name="Rong J.C."/>
            <person name="Zhang X.Y."/>
            <person name="Chen X.L."/>
            <person name="Shi M."/>
            <person name="He H.L."/>
            <person name="Zhou B.C."/>
            <person name="Zhang Y.Z."/>
        </authorList>
    </citation>
    <scope>NUCLEOTIDE SEQUENCE [LARGE SCALE GENOMIC DNA]</scope>
    <source>
        <strain evidence="14 15">A 37-1-2</strain>
    </source>
</reference>
<dbReference type="AlphaFoldDB" id="A0A290S657"/>
<evidence type="ECO:0000256" key="7">
    <source>
        <dbReference type="ARBA" id="ARBA00022968"/>
    </source>
</evidence>
<dbReference type="GO" id="GO:0009244">
    <property type="term" value="P:lipopolysaccharide core region biosynthetic process"/>
    <property type="evidence" value="ECO:0007669"/>
    <property type="project" value="UniProtKB-UniRule"/>
</dbReference>
<dbReference type="GO" id="GO:0005886">
    <property type="term" value="C:plasma membrane"/>
    <property type="evidence" value="ECO:0007669"/>
    <property type="project" value="UniProtKB-SubCell"/>
</dbReference>
<dbReference type="NCBIfam" id="NF004388">
    <property type="entry name" value="PRK05749.1-4"/>
    <property type="match status" value="1"/>
</dbReference>
<evidence type="ECO:0000256" key="9">
    <source>
        <dbReference type="ARBA" id="ARBA00049183"/>
    </source>
</evidence>
<evidence type="ECO:0000256" key="12">
    <source>
        <dbReference type="RuleBase" id="RU365103"/>
    </source>
</evidence>
<comment type="similarity">
    <text evidence="3">Belongs to the glycosyltransferase group 1 family. Glycosyltransferase 30 subfamily.</text>
</comment>
<dbReference type="EC" id="2.4.99.12" evidence="4 12"/>
<keyword evidence="12" id="KW-0472">Membrane</keyword>
<dbReference type="Gene3D" id="3.40.50.11720">
    <property type="entry name" value="3-Deoxy-D-manno-octulosonic-acid transferase, N-terminal domain"/>
    <property type="match status" value="1"/>
</dbReference>
<dbReference type="OrthoDB" id="9789797at2"/>
<dbReference type="Pfam" id="PF04413">
    <property type="entry name" value="Glycos_transf_N"/>
    <property type="match status" value="1"/>
</dbReference>
<dbReference type="InterPro" id="IPR038107">
    <property type="entry name" value="Glycos_transf_N_sf"/>
</dbReference>
<name>A0A290S657_9GAMM</name>
<proteinExistence type="inferred from homology"/>
<dbReference type="GO" id="GO:0009245">
    <property type="term" value="P:lipid A biosynthetic process"/>
    <property type="evidence" value="ECO:0007669"/>
    <property type="project" value="TreeGrafter"/>
</dbReference>
<keyword evidence="12" id="KW-0812">Transmembrane</keyword>
<dbReference type="PANTHER" id="PTHR42755:SF1">
    <property type="entry name" value="3-DEOXY-D-MANNO-OCTULOSONIC ACID TRANSFERASE, MITOCHONDRIAL-RELATED"/>
    <property type="match status" value="1"/>
</dbReference>
<feature type="transmembrane region" description="Helical" evidence="12">
    <location>
        <begin position="6"/>
        <end position="24"/>
    </location>
</feature>
<evidence type="ECO:0000259" key="13">
    <source>
        <dbReference type="Pfam" id="PF04413"/>
    </source>
</evidence>
<evidence type="ECO:0000256" key="8">
    <source>
        <dbReference type="ARBA" id="ARBA00031445"/>
    </source>
</evidence>
<keyword evidence="7" id="KW-0735">Signal-anchor</keyword>
<feature type="active site" description="Proton acceptor" evidence="10">
    <location>
        <position position="64"/>
    </location>
</feature>
<dbReference type="Proteomes" id="UP000016505">
    <property type="component" value="Chromosome I"/>
</dbReference>
<evidence type="ECO:0000256" key="5">
    <source>
        <dbReference type="ARBA" id="ARBA00019077"/>
    </source>
</evidence>
<evidence type="ECO:0000256" key="11">
    <source>
        <dbReference type="PIRSR" id="PIRSR639901-2"/>
    </source>
</evidence>
<evidence type="ECO:0000256" key="1">
    <source>
        <dbReference type="ARBA" id="ARBA00004388"/>
    </source>
</evidence>
<comment type="function">
    <text evidence="12">Involved in lipopolysaccharide (LPS) biosynthesis. Catalyzes the transfer of 3-deoxy-D-manno-octulosonate (Kdo) residue(s) from CMP-Kdo to lipid IV(A), the tetraacyldisaccharide-1,4'-bisphosphate precursor of lipid A.</text>
</comment>
<evidence type="ECO:0000313" key="15">
    <source>
        <dbReference type="Proteomes" id="UP000016505"/>
    </source>
</evidence>
<comment type="catalytic activity">
    <reaction evidence="9 12">
        <text>lipid IVA (E. coli) + CMP-3-deoxy-beta-D-manno-octulosonate = alpha-Kdo-(2-&gt;6)-lipid IVA (E. coli) + CMP + H(+)</text>
        <dbReference type="Rhea" id="RHEA:28066"/>
        <dbReference type="ChEBI" id="CHEBI:15378"/>
        <dbReference type="ChEBI" id="CHEBI:58603"/>
        <dbReference type="ChEBI" id="CHEBI:60364"/>
        <dbReference type="ChEBI" id="CHEBI:60377"/>
        <dbReference type="ChEBI" id="CHEBI:85987"/>
        <dbReference type="EC" id="2.4.99.12"/>
    </reaction>
</comment>
<dbReference type="Gene3D" id="3.40.50.2000">
    <property type="entry name" value="Glycogen Phosphorylase B"/>
    <property type="match status" value="1"/>
</dbReference>
<feature type="domain" description="3-deoxy-D-manno-octulosonic-acid transferase N-terminal" evidence="13">
    <location>
        <begin position="35"/>
        <end position="215"/>
    </location>
</feature>
<dbReference type="UniPathway" id="UPA00958"/>
<keyword evidence="12" id="KW-0448">Lipopolysaccharide biosynthesis</keyword>
<dbReference type="EMBL" id="CP011025">
    <property type="protein sequence ID" value="ATC87543.1"/>
    <property type="molecule type" value="Genomic_DNA"/>
</dbReference>
<comment type="subcellular location">
    <subcellularLocation>
        <location evidence="1">Cell inner membrane</location>
        <topology evidence="1">Single-pass membrane protein</topology>
        <orientation evidence="1">Cytoplasmic side</orientation>
    </subcellularLocation>
    <subcellularLocation>
        <location evidence="12">Cell membrane</location>
    </subcellularLocation>
</comment>
<evidence type="ECO:0000313" key="14">
    <source>
        <dbReference type="EMBL" id="ATC87543.1"/>
    </source>
</evidence>
<dbReference type="FunFam" id="3.40.50.11720:FF:000001">
    <property type="entry name" value="3-deoxy-D-manno-octulosonic acid transferase"/>
    <property type="match status" value="1"/>
</dbReference>
<comment type="pathway">
    <text evidence="2 12">Bacterial outer membrane biogenesis; LPS core biosynthesis.</text>
</comment>
<sequence>MARIFYSLALIFISPLIVFYLYILRGKKNQGYRTHFKERFGFVSKSLFTVKTKPLVFHCASVGEVLAATPLIKALQKAHPNLNILITCNTPTGREQILNQFKNTVACSYLPIDFPFATARFLKRIKPQALCILETELWPNLMAISHKKNIPVLVINARLSEKSQQGYQKVAKLTHIIMRSITVLASHNKADAERFIELGLETSKSHVTGSIKFDITPSDEQLAEVLNLKQLYSINKNSSNEHINDERFVWAAGSTHPVEHELVLAAHQQLLKKQPNALLIIAPRHPEQFDKVAELLTQSPLSFSRRSQNNYNNEQVLLADTLGELQCLYGAANVSFIGGSLIRRGGHNPLESAAFSVGVITGPHTYNFDHVYPELIKLKGAVVVDSNNELAKQLITFSQNTKACQTLGIKAAQCVAKNQGAIQKTLTIINQYLEPKP</sequence>
<organism evidence="14 15">
    <name type="scientific">Pseudoalteromonas arctica A 37-1-2</name>
    <dbReference type="NCBI Taxonomy" id="1117313"/>
    <lineage>
        <taxon>Bacteria</taxon>
        <taxon>Pseudomonadati</taxon>
        <taxon>Pseudomonadota</taxon>
        <taxon>Gammaproteobacteria</taxon>
        <taxon>Alteromonadales</taxon>
        <taxon>Pseudoalteromonadaceae</taxon>
        <taxon>Pseudoalteromonas</taxon>
    </lineage>
</organism>